<proteinExistence type="predicted"/>
<accession>A0A8S5RGZ9</accession>
<name>A0A8S5RGZ9_9VIRU</name>
<reference evidence="1" key="1">
    <citation type="journal article" date="2021" name="Proc. Natl. Acad. Sci. U.S.A.">
        <title>A Catalog of Tens of Thousands of Viruses from Human Metagenomes Reveals Hidden Associations with Chronic Diseases.</title>
        <authorList>
            <person name="Tisza M.J."/>
            <person name="Buck C.B."/>
        </authorList>
    </citation>
    <scope>NUCLEOTIDE SEQUENCE</scope>
    <source>
        <strain evidence="1">CtML55</strain>
    </source>
</reference>
<organism evidence="1">
    <name type="scientific">virus sp. ctML55</name>
    <dbReference type="NCBI Taxonomy" id="2827627"/>
    <lineage>
        <taxon>Viruses</taxon>
    </lineage>
</organism>
<protein>
    <submittedName>
        <fullName evidence="1">Stabilization protein</fullName>
    </submittedName>
</protein>
<evidence type="ECO:0000313" key="1">
    <source>
        <dbReference type="EMBL" id="DAE30655.1"/>
    </source>
</evidence>
<dbReference type="EMBL" id="BK059105">
    <property type="protein sequence ID" value="DAE30655.1"/>
    <property type="molecule type" value="Genomic_DNA"/>
</dbReference>
<sequence>MYSDIHVNDAYKNGFRVFQGTHYRDYTREYGEIVKLISLESNLLCVFEHGIALIPVNERAVAGEGTGGNVYINTSNVLPENPKIISDMFGSQWPESVLKVPGKTGDSA</sequence>